<reference evidence="2 3" key="1">
    <citation type="submission" date="2023-03" db="EMBL/GenBank/DDBJ databases">
        <title>High recombination rates correlate with genetic variation in Cardiocondyla obscurior ants.</title>
        <authorList>
            <person name="Errbii M."/>
        </authorList>
    </citation>
    <scope>NUCLEOTIDE SEQUENCE [LARGE SCALE GENOMIC DNA]</scope>
    <source>
        <strain evidence="2">Alpha-2009</strain>
        <tissue evidence="2">Whole body</tissue>
    </source>
</reference>
<keyword evidence="1" id="KW-0812">Transmembrane</keyword>
<protein>
    <submittedName>
        <fullName evidence="2">Uncharacterized protein</fullName>
    </submittedName>
</protein>
<accession>A0AAW2FXY8</accession>
<keyword evidence="1" id="KW-0472">Membrane</keyword>
<gene>
    <name evidence="2" type="ORF">PUN28_009455</name>
</gene>
<proteinExistence type="predicted"/>
<keyword evidence="1" id="KW-1133">Transmembrane helix</keyword>
<dbReference type="AlphaFoldDB" id="A0AAW2FXY8"/>
<evidence type="ECO:0000256" key="1">
    <source>
        <dbReference type="SAM" id="Phobius"/>
    </source>
</evidence>
<comment type="caution">
    <text evidence="2">The sequence shown here is derived from an EMBL/GenBank/DDBJ whole genome shotgun (WGS) entry which is preliminary data.</text>
</comment>
<feature type="transmembrane region" description="Helical" evidence="1">
    <location>
        <begin position="102"/>
        <end position="122"/>
    </location>
</feature>
<sequence length="126" mass="14966">MFHHSARCSRVSRCFPYLSRNRTSNSLCVKVGLFQAKSAKCFNTLMARGVAKSNILQPTFFKQCIRKKSEKNNGVTFKEKVKKRKKKEKDKRCMNRSKFWHVFRNIISTLFLCNTEINLYFWRNVT</sequence>
<name>A0AAW2FXY8_9HYME</name>
<evidence type="ECO:0000313" key="2">
    <source>
        <dbReference type="EMBL" id="KAL0118797.1"/>
    </source>
</evidence>
<keyword evidence="3" id="KW-1185">Reference proteome</keyword>
<organism evidence="2 3">
    <name type="scientific">Cardiocondyla obscurior</name>
    <dbReference type="NCBI Taxonomy" id="286306"/>
    <lineage>
        <taxon>Eukaryota</taxon>
        <taxon>Metazoa</taxon>
        <taxon>Ecdysozoa</taxon>
        <taxon>Arthropoda</taxon>
        <taxon>Hexapoda</taxon>
        <taxon>Insecta</taxon>
        <taxon>Pterygota</taxon>
        <taxon>Neoptera</taxon>
        <taxon>Endopterygota</taxon>
        <taxon>Hymenoptera</taxon>
        <taxon>Apocrita</taxon>
        <taxon>Aculeata</taxon>
        <taxon>Formicoidea</taxon>
        <taxon>Formicidae</taxon>
        <taxon>Myrmicinae</taxon>
        <taxon>Cardiocondyla</taxon>
    </lineage>
</organism>
<evidence type="ECO:0000313" key="3">
    <source>
        <dbReference type="Proteomes" id="UP001430953"/>
    </source>
</evidence>
<dbReference type="EMBL" id="JADYXP020000008">
    <property type="protein sequence ID" value="KAL0118797.1"/>
    <property type="molecule type" value="Genomic_DNA"/>
</dbReference>
<dbReference type="Proteomes" id="UP001430953">
    <property type="component" value="Unassembled WGS sequence"/>
</dbReference>